<dbReference type="Proteomes" id="UP001056120">
    <property type="component" value="Linkage Group LG04"/>
</dbReference>
<keyword evidence="2" id="KW-1185">Reference proteome</keyword>
<name>A0ACB9JGX0_9ASTR</name>
<reference evidence="2" key="1">
    <citation type="journal article" date="2022" name="Mol. Ecol. Resour.">
        <title>The genomes of chicory, endive, great burdock and yacon provide insights into Asteraceae palaeo-polyploidization history and plant inulin production.</title>
        <authorList>
            <person name="Fan W."/>
            <person name="Wang S."/>
            <person name="Wang H."/>
            <person name="Wang A."/>
            <person name="Jiang F."/>
            <person name="Liu H."/>
            <person name="Zhao H."/>
            <person name="Xu D."/>
            <person name="Zhang Y."/>
        </authorList>
    </citation>
    <scope>NUCLEOTIDE SEQUENCE [LARGE SCALE GENOMIC DNA]</scope>
    <source>
        <strain evidence="2">cv. Yunnan</strain>
    </source>
</reference>
<evidence type="ECO:0000313" key="1">
    <source>
        <dbReference type="EMBL" id="KAI3819411.1"/>
    </source>
</evidence>
<gene>
    <name evidence="1" type="ORF">L1987_13245</name>
</gene>
<sequence>MSKQTGPSYNTRGKKKQAVNENAVEIPNSYKELQKLIVEGIKDSLPIIFTEMEKRQADKLSVQLKCTEEDKVLCASNLFKDQVLEWWNNRVAAKGRDPAYAMGWGAFKTRIEKKYVPQNEREQIEGKFLSLNMIGTNHQEYSTKLLEYARIVPHLAIPDSNLIKRYIWGLIGEIRDMVKVANCENLDDVMDLGASLLSSLIRNQE</sequence>
<proteinExistence type="predicted"/>
<accession>A0ACB9JGX0</accession>
<dbReference type="EMBL" id="CM042021">
    <property type="protein sequence ID" value="KAI3819411.1"/>
    <property type="molecule type" value="Genomic_DNA"/>
</dbReference>
<evidence type="ECO:0000313" key="2">
    <source>
        <dbReference type="Proteomes" id="UP001056120"/>
    </source>
</evidence>
<protein>
    <submittedName>
        <fullName evidence="1">Uncharacterized protein</fullName>
    </submittedName>
</protein>
<organism evidence="1 2">
    <name type="scientific">Smallanthus sonchifolius</name>
    <dbReference type="NCBI Taxonomy" id="185202"/>
    <lineage>
        <taxon>Eukaryota</taxon>
        <taxon>Viridiplantae</taxon>
        <taxon>Streptophyta</taxon>
        <taxon>Embryophyta</taxon>
        <taxon>Tracheophyta</taxon>
        <taxon>Spermatophyta</taxon>
        <taxon>Magnoliopsida</taxon>
        <taxon>eudicotyledons</taxon>
        <taxon>Gunneridae</taxon>
        <taxon>Pentapetalae</taxon>
        <taxon>asterids</taxon>
        <taxon>campanulids</taxon>
        <taxon>Asterales</taxon>
        <taxon>Asteraceae</taxon>
        <taxon>Asteroideae</taxon>
        <taxon>Heliantheae alliance</taxon>
        <taxon>Millerieae</taxon>
        <taxon>Smallanthus</taxon>
    </lineage>
</organism>
<reference evidence="1 2" key="2">
    <citation type="journal article" date="2022" name="Mol. Ecol. Resour.">
        <title>The genomes of chicory, endive, great burdock and yacon provide insights into Asteraceae paleo-polyploidization history and plant inulin production.</title>
        <authorList>
            <person name="Fan W."/>
            <person name="Wang S."/>
            <person name="Wang H."/>
            <person name="Wang A."/>
            <person name="Jiang F."/>
            <person name="Liu H."/>
            <person name="Zhao H."/>
            <person name="Xu D."/>
            <person name="Zhang Y."/>
        </authorList>
    </citation>
    <scope>NUCLEOTIDE SEQUENCE [LARGE SCALE GENOMIC DNA]</scope>
    <source>
        <strain evidence="2">cv. Yunnan</strain>
        <tissue evidence="1">Leaves</tissue>
    </source>
</reference>
<comment type="caution">
    <text evidence="1">The sequence shown here is derived from an EMBL/GenBank/DDBJ whole genome shotgun (WGS) entry which is preliminary data.</text>
</comment>